<keyword evidence="6" id="KW-0963">Cytoplasm</keyword>
<evidence type="ECO:0000256" key="1">
    <source>
        <dbReference type="ARBA" id="ARBA00004123"/>
    </source>
</evidence>
<comment type="pathway">
    <text evidence="3">tRNA modification; 5-methoxycarbonylmethyl-2-thiouridine-tRNA biosynthesis.</text>
</comment>
<dbReference type="CDD" id="cd19496">
    <property type="entry name" value="Elp5"/>
    <property type="match status" value="1"/>
</dbReference>
<sequence length="362" mass="38185">MGAGRGKPRALPTRPQYRASAEGGSGADPGGEAGPAWSGVGGAGDVSRPRVSGRRTGACGLLPLPPTTAPNGSSGPSHSVEWEGRSLLKALIKKAALGGEQVHILGCEVSEEEFRAGFDSSINSRLVYYDLFRDPLNWAQTGEALPGGPLGALQAMCKRTDPGPVTVALDSLSWLLLRLPCAALCQALCAMSRQHACRGGGPAAEQLCVLGLLHRELHGPGPTGALSSLAQTEVTLGGTAGQASAHILCRRPRQRPPLETLWFSVLPDLSLDLQGGPPLESQPHPDPHTPQVEPASHLTFNLHLSKREREAKDSLTLPFQFSSEKQQALLRPGPGPATSRIFYEPDAFDDLDPEDPDGDLDV</sequence>
<feature type="region of interest" description="Disordered" evidence="9">
    <location>
        <begin position="1"/>
        <end position="80"/>
    </location>
</feature>
<feature type="region of interest" description="Disordered" evidence="9">
    <location>
        <begin position="273"/>
        <end position="294"/>
    </location>
</feature>
<name>A0A9W2USR9_PANPR</name>
<evidence type="ECO:0000256" key="4">
    <source>
        <dbReference type="ARBA" id="ARBA00009567"/>
    </source>
</evidence>
<evidence type="ECO:0000256" key="6">
    <source>
        <dbReference type="ARBA" id="ARBA00022490"/>
    </source>
</evidence>
<proteinExistence type="inferred from homology"/>
<feature type="region of interest" description="Disordered" evidence="9">
    <location>
        <begin position="323"/>
        <end position="362"/>
    </location>
</feature>
<evidence type="ECO:0000256" key="9">
    <source>
        <dbReference type="SAM" id="MobiDB-lite"/>
    </source>
</evidence>
<comment type="similarity">
    <text evidence="4">Belongs to the ELP5 family.</text>
</comment>
<dbReference type="InterPro" id="IPR019519">
    <property type="entry name" value="Elp5"/>
</dbReference>
<reference evidence="11" key="1">
    <citation type="submission" date="2025-08" db="UniProtKB">
        <authorList>
            <consortium name="RefSeq"/>
        </authorList>
    </citation>
    <scope>IDENTIFICATION</scope>
    <source>
        <tissue evidence="11">Whole blood</tissue>
    </source>
</reference>
<dbReference type="CTD" id="23587"/>
<dbReference type="GO" id="GO:0000049">
    <property type="term" value="F:tRNA binding"/>
    <property type="evidence" value="ECO:0007669"/>
    <property type="project" value="TreeGrafter"/>
</dbReference>
<evidence type="ECO:0000256" key="7">
    <source>
        <dbReference type="ARBA" id="ARBA00022694"/>
    </source>
</evidence>
<dbReference type="GO" id="GO:0033588">
    <property type="term" value="C:elongator holoenzyme complex"/>
    <property type="evidence" value="ECO:0007669"/>
    <property type="project" value="InterPro"/>
</dbReference>
<evidence type="ECO:0000313" key="10">
    <source>
        <dbReference type="Proteomes" id="UP001165780"/>
    </source>
</evidence>
<gene>
    <name evidence="11" type="primary">ELP5</name>
</gene>
<dbReference type="AlphaFoldDB" id="A0A9W2USR9"/>
<accession>A0A9W2USR9</accession>
<dbReference type="GeneID" id="109245972"/>
<evidence type="ECO:0000313" key="11">
    <source>
        <dbReference type="RefSeq" id="XP_053749472.1"/>
    </source>
</evidence>
<dbReference type="GO" id="GO:0005829">
    <property type="term" value="C:cytosol"/>
    <property type="evidence" value="ECO:0007669"/>
    <property type="project" value="TreeGrafter"/>
</dbReference>
<evidence type="ECO:0000256" key="5">
    <source>
        <dbReference type="ARBA" id="ARBA00020264"/>
    </source>
</evidence>
<comment type="subcellular location">
    <subcellularLocation>
        <location evidence="2">Cytoplasm</location>
    </subcellularLocation>
    <subcellularLocation>
        <location evidence="1">Nucleus</location>
    </subcellularLocation>
</comment>
<feature type="compositionally biased region" description="Gly residues" evidence="9">
    <location>
        <begin position="23"/>
        <end position="44"/>
    </location>
</feature>
<keyword evidence="7" id="KW-0819">tRNA processing</keyword>
<evidence type="ECO:0000256" key="3">
    <source>
        <dbReference type="ARBA" id="ARBA00005043"/>
    </source>
</evidence>
<keyword evidence="8" id="KW-0539">Nucleus</keyword>
<keyword evidence="10" id="KW-1185">Reference proteome</keyword>
<dbReference type="Pfam" id="PF10483">
    <property type="entry name" value="Elong_Iki1"/>
    <property type="match status" value="1"/>
</dbReference>
<dbReference type="Proteomes" id="UP001165780">
    <property type="component" value="Unplaced"/>
</dbReference>
<dbReference type="GO" id="GO:0002098">
    <property type="term" value="P:tRNA wobble uridine modification"/>
    <property type="evidence" value="ECO:0007669"/>
    <property type="project" value="InterPro"/>
</dbReference>
<dbReference type="PANTHER" id="PTHR15641">
    <property type="entry name" value="ELONGATOR COMPLEX PROTEIN 5"/>
    <property type="match status" value="1"/>
</dbReference>
<evidence type="ECO:0000256" key="2">
    <source>
        <dbReference type="ARBA" id="ARBA00004496"/>
    </source>
</evidence>
<organism evidence="10 11">
    <name type="scientific">Panthera pardus</name>
    <name type="common">Leopard</name>
    <name type="synonym">Felis pardus</name>
    <dbReference type="NCBI Taxonomy" id="9691"/>
    <lineage>
        <taxon>Eukaryota</taxon>
        <taxon>Metazoa</taxon>
        <taxon>Chordata</taxon>
        <taxon>Craniata</taxon>
        <taxon>Vertebrata</taxon>
        <taxon>Euteleostomi</taxon>
        <taxon>Mammalia</taxon>
        <taxon>Eutheria</taxon>
        <taxon>Laurasiatheria</taxon>
        <taxon>Carnivora</taxon>
        <taxon>Feliformia</taxon>
        <taxon>Felidae</taxon>
        <taxon>Pantherinae</taxon>
        <taxon>Panthera</taxon>
    </lineage>
</organism>
<dbReference type="RefSeq" id="XP_053749472.1">
    <property type="nucleotide sequence ID" value="XM_053893497.1"/>
</dbReference>
<feature type="compositionally biased region" description="Acidic residues" evidence="9">
    <location>
        <begin position="346"/>
        <end position="362"/>
    </location>
</feature>
<dbReference type="GO" id="GO:0005634">
    <property type="term" value="C:nucleus"/>
    <property type="evidence" value="ECO:0007669"/>
    <property type="project" value="UniProtKB-SubCell"/>
</dbReference>
<evidence type="ECO:0000256" key="8">
    <source>
        <dbReference type="ARBA" id="ARBA00023242"/>
    </source>
</evidence>
<protein>
    <recommendedName>
        <fullName evidence="5">Elongator complex protein 5</fullName>
    </recommendedName>
</protein>
<dbReference type="PANTHER" id="PTHR15641:SF1">
    <property type="entry name" value="ELONGATOR COMPLEX PROTEIN 5"/>
    <property type="match status" value="1"/>
</dbReference>